<dbReference type="EMBL" id="JBBMFM010000091">
    <property type="protein sequence ID" value="MEQ2427164.1"/>
    <property type="molecule type" value="Genomic_DNA"/>
</dbReference>
<protein>
    <submittedName>
        <fullName evidence="1">Glycerol-3-phosphate responsive antiterminator</fullName>
    </submittedName>
</protein>
<evidence type="ECO:0000313" key="2">
    <source>
        <dbReference type="Proteomes" id="UP001454086"/>
    </source>
</evidence>
<proteinExistence type="predicted"/>
<dbReference type="Gene3D" id="3.20.20.70">
    <property type="entry name" value="Aldolase class I"/>
    <property type="match status" value="1"/>
</dbReference>
<accession>A0ABV1D9W1</accession>
<dbReference type="PANTHER" id="PTHR35787">
    <property type="entry name" value="GLYCEROL UPTAKE OPERON ANTITERMINATOR REGULATORY PROTEIN"/>
    <property type="match status" value="1"/>
</dbReference>
<dbReference type="Pfam" id="PF04309">
    <property type="entry name" value="G3P_antiterm"/>
    <property type="match status" value="1"/>
</dbReference>
<gene>
    <name evidence="1" type="ORF">WMQ36_19540</name>
</gene>
<keyword evidence="2" id="KW-1185">Reference proteome</keyword>
<dbReference type="RefSeq" id="WP_040381506.1">
    <property type="nucleotide sequence ID" value="NZ_JBBMFM010000091.1"/>
</dbReference>
<comment type="caution">
    <text evidence="1">The sequence shown here is derived from an EMBL/GenBank/DDBJ whole genome shotgun (WGS) entry which is preliminary data.</text>
</comment>
<dbReference type="SUPFAM" id="SSF110391">
    <property type="entry name" value="GlpP-like"/>
    <property type="match status" value="1"/>
</dbReference>
<dbReference type="Proteomes" id="UP001454086">
    <property type="component" value="Unassembled WGS sequence"/>
</dbReference>
<dbReference type="InterPro" id="IPR006699">
    <property type="entry name" value="GlpP"/>
</dbReference>
<sequence length="192" mass="21530">MEQLTKEIFLDMTEQCPVIPAIKNDQWLSACNESESEIVYLIYGNICNIMEHIDTLKSMGKYVVVHVDLIEGLALKEISVDFIKKYTKADGIISTKPGLIKRANELGMFTVQRFFMTDALSYANIVKYVHNTNPDVVELLPAGLPKVIRYLLEEIQRPVVASGLLLDKKDVITALGAGVHAVSTTNRELWDC</sequence>
<dbReference type="PANTHER" id="PTHR35787:SF1">
    <property type="entry name" value="GLYCEROL UPTAKE OPERON ANTITERMINATOR REGULATORY PROTEIN"/>
    <property type="match status" value="1"/>
</dbReference>
<dbReference type="InterPro" id="IPR013785">
    <property type="entry name" value="Aldolase_TIM"/>
</dbReference>
<organism evidence="1 2">
    <name type="scientific">Enterocloster hominis</name>
    <name type="common">ex Hitch et al. 2024</name>
    <dbReference type="NCBI Taxonomy" id="1917870"/>
    <lineage>
        <taxon>Bacteria</taxon>
        <taxon>Bacillati</taxon>
        <taxon>Bacillota</taxon>
        <taxon>Clostridia</taxon>
        <taxon>Lachnospirales</taxon>
        <taxon>Lachnospiraceae</taxon>
        <taxon>Enterocloster</taxon>
    </lineage>
</organism>
<dbReference type="PIRSF" id="PIRSF016897">
    <property type="entry name" value="GlpP"/>
    <property type="match status" value="1"/>
</dbReference>
<name>A0ABV1D9W1_9FIRM</name>
<reference evidence="1 2" key="1">
    <citation type="submission" date="2024-03" db="EMBL/GenBank/DDBJ databases">
        <title>Human intestinal bacterial collection.</title>
        <authorList>
            <person name="Pauvert C."/>
            <person name="Hitch T.C.A."/>
            <person name="Clavel T."/>
        </authorList>
    </citation>
    <scope>NUCLEOTIDE SEQUENCE [LARGE SCALE GENOMIC DNA]</scope>
    <source>
        <strain evidence="1 2">CLA-SR-H021</strain>
    </source>
</reference>
<evidence type="ECO:0000313" key="1">
    <source>
        <dbReference type="EMBL" id="MEQ2427164.1"/>
    </source>
</evidence>